<evidence type="ECO:0000313" key="2">
    <source>
        <dbReference type="EMBL" id="GAA2819908.1"/>
    </source>
</evidence>
<reference evidence="2 3" key="1">
    <citation type="journal article" date="2019" name="Int. J. Syst. Evol. Microbiol.">
        <title>The Global Catalogue of Microorganisms (GCM) 10K type strain sequencing project: providing services to taxonomists for standard genome sequencing and annotation.</title>
        <authorList>
            <consortium name="The Broad Institute Genomics Platform"/>
            <consortium name="The Broad Institute Genome Sequencing Center for Infectious Disease"/>
            <person name="Wu L."/>
            <person name="Ma J."/>
        </authorList>
    </citation>
    <scope>NUCLEOTIDE SEQUENCE [LARGE SCALE GENOMIC DNA]</scope>
    <source>
        <strain evidence="2 3">JCM 9383</strain>
    </source>
</reference>
<evidence type="ECO:0000313" key="3">
    <source>
        <dbReference type="Proteomes" id="UP001500979"/>
    </source>
</evidence>
<protein>
    <recommendedName>
        <fullName evidence="4">BED-type domain-containing protein</fullName>
    </recommendedName>
</protein>
<feature type="region of interest" description="Disordered" evidence="1">
    <location>
        <begin position="1"/>
        <end position="23"/>
    </location>
</feature>
<evidence type="ECO:0000256" key="1">
    <source>
        <dbReference type="SAM" id="MobiDB-lite"/>
    </source>
</evidence>
<gene>
    <name evidence="2" type="ORF">GCM10010470_64000</name>
</gene>
<dbReference type="EMBL" id="BAAAUX010000040">
    <property type="protein sequence ID" value="GAA2819908.1"/>
    <property type="molecule type" value="Genomic_DNA"/>
</dbReference>
<evidence type="ECO:0008006" key="4">
    <source>
        <dbReference type="Google" id="ProtNLM"/>
    </source>
</evidence>
<organism evidence="2 3">
    <name type="scientific">Saccharopolyspora taberi</name>
    <dbReference type="NCBI Taxonomy" id="60895"/>
    <lineage>
        <taxon>Bacteria</taxon>
        <taxon>Bacillati</taxon>
        <taxon>Actinomycetota</taxon>
        <taxon>Actinomycetes</taxon>
        <taxon>Pseudonocardiales</taxon>
        <taxon>Pseudonocardiaceae</taxon>
        <taxon>Saccharopolyspora</taxon>
    </lineage>
</organism>
<accession>A0ABN3VNU4</accession>
<dbReference type="RefSeq" id="WP_344686111.1">
    <property type="nucleotide sequence ID" value="NZ_BAAAUX010000040.1"/>
</dbReference>
<dbReference type="Proteomes" id="UP001500979">
    <property type="component" value="Unassembled WGS sequence"/>
</dbReference>
<comment type="caution">
    <text evidence="2">The sequence shown here is derived from an EMBL/GenBank/DDBJ whole genome shotgun (WGS) entry which is preliminary data.</text>
</comment>
<keyword evidence="3" id="KW-1185">Reference proteome</keyword>
<proteinExistence type="predicted"/>
<sequence>MTTSAGGRHFHRRSKETVRRTALSRTVNGVEVVRDEPTEAPLRDKDRKPILWTQTRKLLLADGSTIYGCAHCDYVNHNPRSIRPHLRHCKKRPAAPSTATAAPTDLVGELVTSYEKLATDRQEWKERALSAEHQLRMVRIALGATT</sequence>
<name>A0ABN3VNU4_9PSEU</name>